<evidence type="ECO:0000256" key="5">
    <source>
        <dbReference type="ARBA" id="ARBA00022605"/>
    </source>
</evidence>
<dbReference type="InterPro" id="IPR005859">
    <property type="entry name" value="CysK"/>
</dbReference>
<dbReference type="Proteomes" id="UP000824225">
    <property type="component" value="Unassembled WGS sequence"/>
</dbReference>
<keyword evidence="7 10" id="KW-0663">Pyridoxal phosphate</keyword>
<comment type="similarity">
    <text evidence="3">Belongs to the cysteine synthase/cystathionine beta-synthase family.</text>
</comment>
<gene>
    <name evidence="13" type="primary">cysK</name>
    <name evidence="13" type="ORF">H9962_05705</name>
</gene>
<dbReference type="GO" id="GO:0030170">
    <property type="term" value="F:pyridoxal phosphate binding"/>
    <property type="evidence" value="ECO:0007669"/>
    <property type="project" value="InterPro"/>
</dbReference>
<feature type="domain" description="Tryptophan synthase beta chain-like PALP" evidence="12">
    <location>
        <begin position="4"/>
        <end position="293"/>
    </location>
</feature>
<dbReference type="InterPro" id="IPR001926">
    <property type="entry name" value="TrpB-like_PALP"/>
</dbReference>
<evidence type="ECO:0000256" key="3">
    <source>
        <dbReference type="ARBA" id="ARBA00007103"/>
    </source>
</evidence>
<dbReference type="EMBL" id="DXAN01000019">
    <property type="protein sequence ID" value="HJA08668.1"/>
    <property type="molecule type" value="Genomic_DNA"/>
</dbReference>
<dbReference type="NCBIfam" id="TIGR01139">
    <property type="entry name" value="cysK"/>
    <property type="match status" value="1"/>
</dbReference>
<evidence type="ECO:0000259" key="12">
    <source>
        <dbReference type="Pfam" id="PF00291"/>
    </source>
</evidence>
<keyword evidence="8" id="KW-0198">Cysteine biosynthesis</keyword>
<sequence>MNILDCIGHTPLVRLERVSHMLGANIFVKLEPRNPGGSIKDRAARAYIEGAMKRGELARGGCIVEATSGNLGIGLAVVCTKLDIRLILAMPASVSRERVVLLRALGAEVLLTPPEQGMKGAQDKADFLNNDIWGSFRPNQFDNPDGPAMHYAQTGVEILEEAAAQGFHVDAFVAGVGSGATVSGVGRRLKEADAATFVAAVEPAESPVLSGGSPSPHGIQGIGAGFVPKVFDRSVVDDILTVSTDEAVKAARRMLGMEGISCGISSGANLNGALQLARRPEFKGKNIVTVACDTGERYLSTPLFAGFADQA</sequence>
<keyword evidence="5" id="KW-0028">Amino-acid biosynthesis</keyword>
<evidence type="ECO:0000256" key="4">
    <source>
        <dbReference type="ARBA" id="ARBA00012681"/>
    </source>
</evidence>
<dbReference type="InterPro" id="IPR050214">
    <property type="entry name" value="Cys_Synth/Cystath_Beta-Synth"/>
</dbReference>
<keyword evidence="6 13" id="KW-0808">Transferase</keyword>
<feature type="binding site" evidence="10">
    <location>
        <begin position="177"/>
        <end position="181"/>
    </location>
    <ligand>
        <name>pyridoxal 5'-phosphate</name>
        <dbReference type="ChEBI" id="CHEBI:597326"/>
    </ligand>
</feature>
<evidence type="ECO:0000256" key="9">
    <source>
        <dbReference type="ARBA" id="ARBA00047931"/>
    </source>
</evidence>
<evidence type="ECO:0000256" key="2">
    <source>
        <dbReference type="ARBA" id="ARBA00004962"/>
    </source>
</evidence>
<comment type="cofactor">
    <cofactor evidence="1 10">
        <name>pyridoxal 5'-phosphate</name>
        <dbReference type="ChEBI" id="CHEBI:597326"/>
    </cofactor>
</comment>
<dbReference type="FunFam" id="3.40.50.1100:FF:000067">
    <property type="entry name" value="Cysteine synthase"/>
    <property type="match status" value="1"/>
</dbReference>
<dbReference type="SUPFAM" id="SSF53686">
    <property type="entry name" value="Tryptophan synthase beta subunit-like PLP-dependent enzymes"/>
    <property type="match status" value="1"/>
</dbReference>
<evidence type="ECO:0000256" key="1">
    <source>
        <dbReference type="ARBA" id="ARBA00001933"/>
    </source>
</evidence>
<dbReference type="PANTHER" id="PTHR10314">
    <property type="entry name" value="CYSTATHIONINE BETA-SYNTHASE"/>
    <property type="match status" value="1"/>
</dbReference>
<protein>
    <recommendedName>
        <fullName evidence="4">cysteine synthase</fullName>
        <ecNumber evidence="4">2.5.1.47</ecNumber>
    </recommendedName>
</protein>
<comment type="caution">
    <text evidence="13">The sequence shown here is derived from an EMBL/GenBank/DDBJ whole genome shotgun (WGS) entry which is preliminary data.</text>
</comment>
<dbReference type="AlphaFoldDB" id="A0A9D2HCM1"/>
<feature type="binding site" evidence="10">
    <location>
        <position position="70"/>
    </location>
    <ligand>
        <name>pyridoxal 5'-phosphate</name>
        <dbReference type="ChEBI" id="CHEBI:597326"/>
    </ligand>
</feature>
<feature type="modified residue" description="N6-(pyridoxal phosphate)lysine" evidence="11">
    <location>
        <position position="40"/>
    </location>
</feature>
<proteinExistence type="inferred from homology"/>
<evidence type="ECO:0000256" key="11">
    <source>
        <dbReference type="PIRSR" id="PIRSR605856-51"/>
    </source>
</evidence>
<comment type="pathway">
    <text evidence="2">Amino-acid biosynthesis; L-cysteine biosynthesis; L-cysteine from L-serine: step 2/2.</text>
</comment>
<feature type="binding site" evidence="10">
    <location>
        <position position="265"/>
    </location>
    <ligand>
        <name>pyridoxal 5'-phosphate</name>
        <dbReference type="ChEBI" id="CHEBI:597326"/>
    </ligand>
</feature>
<comment type="catalytic activity">
    <reaction evidence="9">
        <text>O-acetyl-L-serine + hydrogen sulfide = L-cysteine + acetate</text>
        <dbReference type="Rhea" id="RHEA:14829"/>
        <dbReference type="ChEBI" id="CHEBI:29919"/>
        <dbReference type="ChEBI" id="CHEBI:30089"/>
        <dbReference type="ChEBI" id="CHEBI:35235"/>
        <dbReference type="ChEBI" id="CHEBI:58340"/>
        <dbReference type="EC" id="2.5.1.47"/>
    </reaction>
</comment>
<dbReference type="Pfam" id="PF00291">
    <property type="entry name" value="PALP"/>
    <property type="match status" value="1"/>
</dbReference>
<dbReference type="CDD" id="cd01561">
    <property type="entry name" value="CBS_like"/>
    <property type="match status" value="1"/>
</dbReference>
<evidence type="ECO:0000256" key="10">
    <source>
        <dbReference type="PIRSR" id="PIRSR605856-50"/>
    </source>
</evidence>
<accession>A0A9D2HCM1</accession>
<dbReference type="InterPro" id="IPR036052">
    <property type="entry name" value="TrpB-like_PALP_sf"/>
</dbReference>
<dbReference type="GO" id="GO:0006535">
    <property type="term" value="P:cysteine biosynthetic process from serine"/>
    <property type="evidence" value="ECO:0007669"/>
    <property type="project" value="InterPro"/>
</dbReference>
<reference evidence="13" key="2">
    <citation type="submission" date="2021-04" db="EMBL/GenBank/DDBJ databases">
        <authorList>
            <person name="Gilroy R."/>
        </authorList>
    </citation>
    <scope>NUCLEOTIDE SEQUENCE</scope>
    <source>
        <strain evidence="13">CHK186-16707</strain>
    </source>
</reference>
<dbReference type="NCBIfam" id="TIGR01136">
    <property type="entry name" value="cysKM"/>
    <property type="match status" value="1"/>
</dbReference>
<reference evidence="13" key="1">
    <citation type="journal article" date="2021" name="PeerJ">
        <title>Extensive microbial diversity within the chicken gut microbiome revealed by metagenomics and culture.</title>
        <authorList>
            <person name="Gilroy R."/>
            <person name="Ravi A."/>
            <person name="Getino M."/>
            <person name="Pursley I."/>
            <person name="Horton D.L."/>
            <person name="Alikhan N.F."/>
            <person name="Baker D."/>
            <person name="Gharbi K."/>
            <person name="Hall N."/>
            <person name="Watson M."/>
            <person name="Adriaenssens E.M."/>
            <person name="Foster-Nyarko E."/>
            <person name="Jarju S."/>
            <person name="Secka A."/>
            <person name="Antonio M."/>
            <person name="Oren A."/>
            <person name="Chaudhuri R.R."/>
            <person name="La Ragione R."/>
            <person name="Hildebrand F."/>
            <person name="Pallen M.J."/>
        </authorList>
    </citation>
    <scope>NUCLEOTIDE SEQUENCE</scope>
    <source>
        <strain evidence="13">CHK186-16707</strain>
    </source>
</reference>
<dbReference type="InterPro" id="IPR005856">
    <property type="entry name" value="Cys_synth"/>
</dbReference>
<name>A0A9D2HCM1_9BACT</name>
<dbReference type="InterPro" id="IPR000634">
    <property type="entry name" value="Ser/Thr_deHydtase_PyrdxlP-BS"/>
</dbReference>
<dbReference type="GO" id="GO:0004124">
    <property type="term" value="F:cysteine synthase activity"/>
    <property type="evidence" value="ECO:0007669"/>
    <property type="project" value="UniProtKB-EC"/>
</dbReference>
<evidence type="ECO:0000313" key="14">
    <source>
        <dbReference type="Proteomes" id="UP000824225"/>
    </source>
</evidence>
<organism evidence="13 14">
    <name type="scientific">Candidatus Mailhella merdigallinarum</name>
    <dbReference type="NCBI Taxonomy" id="2838658"/>
    <lineage>
        <taxon>Bacteria</taxon>
        <taxon>Pseudomonadati</taxon>
        <taxon>Thermodesulfobacteriota</taxon>
        <taxon>Desulfovibrionia</taxon>
        <taxon>Desulfovibrionales</taxon>
        <taxon>Desulfovibrionaceae</taxon>
        <taxon>Mailhella</taxon>
    </lineage>
</organism>
<dbReference type="GO" id="GO:0005737">
    <property type="term" value="C:cytoplasm"/>
    <property type="evidence" value="ECO:0007669"/>
    <property type="project" value="UniProtKB-ARBA"/>
</dbReference>
<dbReference type="EC" id="2.5.1.47" evidence="4"/>
<evidence type="ECO:0000256" key="6">
    <source>
        <dbReference type="ARBA" id="ARBA00022679"/>
    </source>
</evidence>
<dbReference type="Gene3D" id="3.40.50.1100">
    <property type="match status" value="2"/>
</dbReference>
<evidence type="ECO:0000313" key="13">
    <source>
        <dbReference type="EMBL" id="HJA08668.1"/>
    </source>
</evidence>
<dbReference type="PROSITE" id="PS00165">
    <property type="entry name" value="DEHYDRATASE_SER_THR"/>
    <property type="match status" value="1"/>
</dbReference>
<evidence type="ECO:0000256" key="8">
    <source>
        <dbReference type="ARBA" id="ARBA00023192"/>
    </source>
</evidence>
<evidence type="ECO:0000256" key="7">
    <source>
        <dbReference type="ARBA" id="ARBA00022898"/>
    </source>
</evidence>